<evidence type="ECO:0000256" key="1">
    <source>
        <dbReference type="ARBA" id="ARBA00001974"/>
    </source>
</evidence>
<evidence type="ECO:0000259" key="6">
    <source>
        <dbReference type="Pfam" id="PF07992"/>
    </source>
</evidence>
<gene>
    <name evidence="8" type="ORF">EXY23_02375</name>
</gene>
<accession>A0A4V2WM20</accession>
<evidence type="ECO:0000256" key="5">
    <source>
        <dbReference type="SAM" id="MobiDB-lite"/>
    </source>
</evidence>
<organism evidence="8 9">
    <name type="scientific">Roseicella aquatilis</name>
    <dbReference type="NCBI Taxonomy" id="2527868"/>
    <lineage>
        <taxon>Bacteria</taxon>
        <taxon>Pseudomonadati</taxon>
        <taxon>Pseudomonadota</taxon>
        <taxon>Alphaproteobacteria</taxon>
        <taxon>Acetobacterales</taxon>
        <taxon>Roseomonadaceae</taxon>
        <taxon>Roseicella</taxon>
    </lineage>
</organism>
<dbReference type="Gene3D" id="3.50.50.60">
    <property type="entry name" value="FAD/NAD(P)-binding domain"/>
    <property type="match status" value="2"/>
</dbReference>
<dbReference type="PRINTS" id="PR00411">
    <property type="entry name" value="PNDRDTASEI"/>
</dbReference>
<sequence>MPRNVAPPGGFASAAQRERPPRGFLTPASPSVSAGRNPSGSPRGREARRRDPAPKTRNDSTPRSHPDCGAPWGGTVRVSEQQPRIVILGAGHAGGSAAAFLRQYGWKGGITLVGEEPVAPYQRPPLSKAWLKGEATAESLALRPARFYAQQAIELRLGTRVAAVDRAAKRVLLPDGSALGYDRLILALGARPRELPLPGAQLRGVLALRNIADADAVQAALRPGARLAVIGGGYIGLEAAASARALGAEAVVIEREERVLARVAGRALSAFLEDAHRARGVTVLTGAAVASIEGEGGAARAVRLADGTRIACDAVLVGIGAVPNTELAQAAGLDCAGGVVVDLAARTSDPDIYAIGDCTHRPLPLYGRSGRLESVPNAIEQAKQAAADLCGRPPPLPEVPWFWSDQFDLRLQMAGLAFTAQESVVRGSTDGPGFAVFHLDAEHRVLAVEAVNAPADFMAGRILAAKQARIPPAVLGDAARPLKDLTA</sequence>
<dbReference type="AlphaFoldDB" id="A0A4V2WM20"/>
<evidence type="ECO:0000256" key="4">
    <source>
        <dbReference type="ARBA" id="ARBA00023002"/>
    </source>
</evidence>
<dbReference type="InterPro" id="IPR028202">
    <property type="entry name" value="Reductase_C"/>
</dbReference>
<feature type="domain" description="FAD/NAD(P)-binding" evidence="6">
    <location>
        <begin position="84"/>
        <end position="382"/>
    </location>
</feature>
<feature type="compositionally biased region" description="Basic and acidic residues" evidence="5">
    <location>
        <begin position="43"/>
        <end position="66"/>
    </location>
</feature>
<dbReference type="OrthoDB" id="7809559at2"/>
<dbReference type="Pfam" id="PF07992">
    <property type="entry name" value="Pyr_redox_2"/>
    <property type="match status" value="1"/>
</dbReference>
<dbReference type="Pfam" id="PF14759">
    <property type="entry name" value="Reductase_C"/>
    <property type="match status" value="1"/>
</dbReference>
<dbReference type="GO" id="GO:0016651">
    <property type="term" value="F:oxidoreductase activity, acting on NAD(P)H"/>
    <property type="evidence" value="ECO:0007669"/>
    <property type="project" value="TreeGrafter"/>
</dbReference>
<evidence type="ECO:0000313" key="8">
    <source>
        <dbReference type="EMBL" id="TCZ65952.1"/>
    </source>
</evidence>
<keyword evidence="4" id="KW-0560">Oxidoreductase</keyword>
<evidence type="ECO:0000256" key="3">
    <source>
        <dbReference type="ARBA" id="ARBA00022827"/>
    </source>
</evidence>
<keyword evidence="3" id="KW-0274">FAD</keyword>
<dbReference type="InterPro" id="IPR050446">
    <property type="entry name" value="FAD-oxidoreductase/Apoptosis"/>
</dbReference>
<keyword evidence="9" id="KW-1185">Reference proteome</keyword>
<dbReference type="PRINTS" id="PR00368">
    <property type="entry name" value="FADPNR"/>
</dbReference>
<keyword evidence="2" id="KW-0285">Flavoprotein</keyword>
<evidence type="ECO:0000256" key="2">
    <source>
        <dbReference type="ARBA" id="ARBA00022630"/>
    </source>
</evidence>
<dbReference type="InterPro" id="IPR023753">
    <property type="entry name" value="FAD/NAD-binding_dom"/>
</dbReference>
<dbReference type="SUPFAM" id="SSF55424">
    <property type="entry name" value="FAD/NAD-linked reductases, dimerisation (C-terminal) domain"/>
    <property type="match status" value="1"/>
</dbReference>
<proteinExistence type="predicted"/>
<dbReference type="InterPro" id="IPR036188">
    <property type="entry name" value="FAD/NAD-bd_sf"/>
</dbReference>
<dbReference type="Gene3D" id="3.30.390.30">
    <property type="match status" value="1"/>
</dbReference>
<feature type="domain" description="Reductase C-terminal" evidence="7">
    <location>
        <begin position="401"/>
        <end position="485"/>
    </location>
</feature>
<comment type="cofactor">
    <cofactor evidence="1">
        <name>FAD</name>
        <dbReference type="ChEBI" id="CHEBI:57692"/>
    </cofactor>
</comment>
<dbReference type="SUPFAM" id="SSF51905">
    <property type="entry name" value="FAD/NAD(P)-binding domain"/>
    <property type="match status" value="1"/>
</dbReference>
<feature type="compositionally biased region" description="Polar residues" evidence="5">
    <location>
        <begin position="28"/>
        <end position="40"/>
    </location>
</feature>
<dbReference type="Proteomes" id="UP000295023">
    <property type="component" value="Unassembled WGS sequence"/>
</dbReference>
<dbReference type="EMBL" id="SKBM01000002">
    <property type="protein sequence ID" value="TCZ65952.1"/>
    <property type="molecule type" value="Genomic_DNA"/>
</dbReference>
<dbReference type="PANTHER" id="PTHR43557">
    <property type="entry name" value="APOPTOSIS-INDUCING FACTOR 1"/>
    <property type="match status" value="1"/>
</dbReference>
<evidence type="ECO:0000259" key="7">
    <source>
        <dbReference type="Pfam" id="PF14759"/>
    </source>
</evidence>
<dbReference type="InterPro" id="IPR016156">
    <property type="entry name" value="FAD/NAD-linked_Rdtase_dimer_sf"/>
</dbReference>
<name>A0A4V2WM20_9PROT</name>
<feature type="region of interest" description="Disordered" evidence="5">
    <location>
        <begin position="1"/>
        <end position="75"/>
    </location>
</feature>
<comment type="caution">
    <text evidence="8">The sequence shown here is derived from an EMBL/GenBank/DDBJ whole genome shotgun (WGS) entry which is preliminary data.</text>
</comment>
<dbReference type="PANTHER" id="PTHR43557:SF2">
    <property type="entry name" value="RIESKE DOMAIN-CONTAINING PROTEIN-RELATED"/>
    <property type="match status" value="1"/>
</dbReference>
<protein>
    <submittedName>
        <fullName evidence="8">Oxidoreductase</fullName>
    </submittedName>
</protein>
<dbReference type="GO" id="GO:0005737">
    <property type="term" value="C:cytoplasm"/>
    <property type="evidence" value="ECO:0007669"/>
    <property type="project" value="TreeGrafter"/>
</dbReference>
<reference evidence="8 9" key="1">
    <citation type="submission" date="2019-03" db="EMBL/GenBank/DDBJ databases">
        <title>Paracraurococcus aquatilis NE82 genome sequence.</title>
        <authorList>
            <person name="Zhao Y."/>
            <person name="Du Z."/>
        </authorList>
    </citation>
    <scope>NUCLEOTIDE SEQUENCE [LARGE SCALE GENOMIC DNA]</scope>
    <source>
        <strain evidence="8 9">NE82</strain>
    </source>
</reference>
<evidence type="ECO:0000313" key="9">
    <source>
        <dbReference type="Proteomes" id="UP000295023"/>
    </source>
</evidence>